<organism evidence="1">
    <name type="scientific">Lepeophtheirus salmonis</name>
    <name type="common">Salmon louse</name>
    <name type="synonym">Caligus salmonis</name>
    <dbReference type="NCBI Taxonomy" id="72036"/>
    <lineage>
        <taxon>Eukaryota</taxon>
        <taxon>Metazoa</taxon>
        <taxon>Ecdysozoa</taxon>
        <taxon>Arthropoda</taxon>
        <taxon>Crustacea</taxon>
        <taxon>Multicrustacea</taxon>
        <taxon>Hexanauplia</taxon>
        <taxon>Copepoda</taxon>
        <taxon>Siphonostomatoida</taxon>
        <taxon>Caligidae</taxon>
        <taxon>Lepeophtheirus</taxon>
    </lineage>
</organism>
<dbReference type="AlphaFoldDB" id="A0A0K2UUN9"/>
<proteinExistence type="predicted"/>
<sequence length="34" mass="4275">MSELEHLHFWIKYVVVINKFLKRLGIHFLQKFIF</sequence>
<evidence type="ECO:0000313" key="1">
    <source>
        <dbReference type="EMBL" id="CDW41800.1"/>
    </source>
</evidence>
<accession>A0A0K2UUN9</accession>
<reference evidence="1" key="1">
    <citation type="submission" date="2014-05" db="EMBL/GenBank/DDBJ databases">
        <authorList>
            <person name="Chronopoulou M."/>
        </authorList>
    </citation>
    <scope>NUCLEOTIDE SEQUENCE</scope>
    <source>
        <tissue evidence="1">Whole organism</tissue>
    </source>
</reference>
<name>A0A0K2UUN9_LEPSM</name>
<dbReference type="EMBL" id="HACA01024439">
    <property type="protein sequence ID" value="CDW41800.1"/>
    <property type="molecule type" value="Transcribed_RNA"/>
</dbReference>
<protein>
    <submittedName>
        <fullName evidence="1">Uncharacterized protein</fullName>
    </submittedName>
</protein>